<keyword evidence="2" id="KW-1185">Reference proteome</keyword>
<proteinExistence type="predicted"/>
<evidence type="ECO:0000313" key="2">
    <source>
        <dbReference type="Proteomes" id="UP000290289"/>
    </source>
</evidence>
<organism evidence="1 2">
    <name type="scientific">Malus domestica</name>
    <name type="common">Apple</name>
    <name type="synonym">Pyrus malus</name>
    <dbReference type="NCBI Taxonomy" id="3750"/>
    <lineage>
        <taxon>Eukaryota</taxon>
        <taxon>Viridiplantae</taxon>
        <taxon>Streptophyta</taxon>
        <taxon>Embryophyta</taxon>
        <taxon>Tracheophyta</taxon>
        <taxon>Spermatophyta</taxon>
        <taxon>Magnoliopsida</taxon>
        <taxon>eudicotyledons</taxon>
        <taxon>Gunneridae</taxon>
        <taxon>Pentapetalae</taxon>
        <taxon>rosids</taxon>
        <taxon>fabids</taxon>
        <taxon>Rosales</taxon>
        <taxon>Rosaceae</taxon>
        <taxon>Amygdaloideae</taxon>
        <taxon>Maleae</taxon>
        <taxon>Malus</taxon>
    </lineage>
</organism>
<reference evidence="1 2" key="1">
    <citation type="submission" date="2018-10" db="EMBL/GenBank/DDBJ databases">
        <title>A high-quality apple genome assembly.</title>
        <authorList>
            <person name="Hu J."/>
        </authorList>
    </citation>
    <scope>NUCLEOTIDE SEQUENCE [LARGE SCALE GENOMIC DNA]</scope>
    <source>
        <strain evidence="2">cv. HFTH1</strain>
        <tissue evidence="1">Young leaf</tissue>
    </source>
</reference>
<accession>A0A498HDN8</accession>
<comment type="caution">
    <text evidence="1">The sequence shown here is derived from an EMBL/GenBank/DDBJ whole genome shotgun (WGS) entry which is preliminary data.</text>
</comment>
<protein>
    <submittedName>
        <fullName evidence="1">Uncharacterized protein</fullName>
    </submittedName>
</protein>
<dbReference type="Proteomes" id="UP000290289">
    <property type="component" value="Chromosome 17"/>
</dbReference>
<dbReference type="EMBL" id="RDQH01000343">
    <property type="protein sequence ID" value="RXH67261.1"/>
    <property type="molecule type" value="Genomic_DNA"/>
</dbReference>
<name>A0A498HDN8_MALDO</name>
<sequence length="202" mass="22775">MHNHGVIDEHLSRRNIRDLNEVAHDEDIIDTSLAIMPFVDSNAVITSQRELRNDLLANCKGYGLRSQSLSVGPIPMVCPTGTGQPKIPQSIQSKLNEQQNLRVETDWSLGFNPFNLDPFIYGNDDNMQGRKQRDGGFRNRVRKKTKGAYKNLPELRKRITHEQEGKMVEHAPKKQSVVMDSMSCLTVVAITSISPAETNELH</sequence>
<gene>
    <name evidence="1" type="ORF">DVH24_027381</name>
</gene>
<evidence type="ECO:0000313" key="1">
    <source>
        <dbReference type="EMBL" id="RXH67261.1"/>
    </source>
</evidence>
<dbReference type="AlphaFoldDB" id="A0A498HDN8"/>